<feature type="region of interest" description="Disordered" evidence="1">
    <location>
        <begin position="28"/>
        <end position="70"/>
    </location>
</feature>
<dbReference type="InterPro" id="IPR054530">
    <property type="entry name" value="TcaA_4th"/>
</dbReference>
<dbReference type="PANTHER" id="PTHR40038">
    <property type="entry name" value="MEMBRANE-ASSOCIATED PROTEIN TCAA"/>
    <property type="match status" value="1"/>
</dbReference>
<keyword evidence="2" id="KW-0472">Membrane</keyword>
<feature type="domain" description="TcaA 4th" evidence="4">
    <location>
        <begin position="280"/>
        <end position="346"/>
    </location>
</feature>
<dbReference type="Pfam" id="PF22820">
    <property type="entry name" value="TcaA_3rd_4th"/>
    <property type="match status" value="1"/>
</dbReference>
<keyword evidence="6" id="KW-1185">Reference proteome</keyword>
<evidence type="ECO:0000256" key="2">
    <source>
        <dbReference type="SAM" id="Phobius"/>
    </source>
</evidence>
<dbReference type="AlphaFoldDB" id="A0AAJ8LVN6"/>
<sequence>MKFCTKCGRELKETHAFCPNCRAEVNGSTADEASEKAARKTTAANVPPPASAERPAASPRAKKPRPPMSKRNKWIAAGIGAAAVILIPAHLVLSSATSPDKALGDFQDAIDSEDAAALAQLLHVKETGEPITEEHAASIIDYMHSSPSVIESFYSFLDDQMEIFTSAEAGEAAENYQPLYDVQFLSFENTGSRFLFYDQYQIGVESYPLYVRTNYEDASFQVNGEEVDAEVEGNGNVFLGNYPAGSYHLKATGDGELADLALEDQLFLTGNNYPSHMDFDLDYAYISSSVDGARLFVNGEETEEELQTTQNEYGPFLMDESTEIHAEAETPFGTMTSEPITLTGGYGSHVLELEAPAELVSEAVEDVEEDILSSNEGPVQGLGSTELLESIDFYTDNYLLSSDVSDWKLEIEAEESWLIGSESFSTGEIVINPLSEVKQYTLRYDETADNWTFDQADYLFTVSDPSSAVTTLAVNDAEELNASAGAGEAEVDDIASGGNIISMHENVYVDEENFGEEGGEALNDYVEYPEEYLNTLMNNYYMSYAAALYDVEFSRIVSENHDFFTYVAPEASDFEAELLSTIEDHADSGESIYFLIAEVTDFETDDNESYRVFSEVEFEVVKDNGDIVRQVLETEHDVLLTENGFFVEDMIETEVISEEPM</sequence>
<feature type="domain" description="TcaA second" evidence="3">
    <location>
        <begin position="99"/>
        <end position="203"/>
    </location>
</feature>
<dbReference type="Pfam" id="PF22813">
    <property type="entry name" value="TcaA_2nd"/>
    <property type="match status" value="1"/>
</dbReference>
<dbReference type="Proteomes" id="UP000321816">
    <property type="component" value="Chromosome"/>
</dbReference>
<accession>A0AAJ8LVN6</accession>
<dbReference type="InterPro" id="IPR054529">
    <property type="entry name" value="TcaA_2nd"/>
</dbReference>
<gene>
    <name evidence="5" type="ORF">FTX54_014970</name>
</gene>
<dbReference type="KEGG" id="ahal:FTX54_014970"/>
<dbReference type="EMBL" id="CP144914">
    <property type="protein sequence ID" value="WWD79680.1"/>
    <property type="molecule type" value="Genomic_DNA"/>
</dbReference>
<evidence type="ECO:0000313" key="5">
    <source>
        <dbReference type="EMBL" id="WWD79680.1"/>
    </source>
</evidence>
<keyword evidence="2" id="KW-1133">Transmembrane helix</keyword>
<evidence type="ECO:0000259" key="4">
    <source>
        <dbReference type="Pfam" id="PF22820"/>
    </source>
</evidence>
<dbReference type="RefSeq" id="WP_147803659.1">
    <property type="nucleotide sequence ID" value="NZ_CP144914.1"/>
</dbReference>
<evidence type="ECO:0000256" key="1">
    <source>
        <dbReference type="SAM" id="MobiDB-lite"/>
    </source>
</evidence>
<organism evidence="5 6">
    <name type="scientific">Alkalicoccus halolimnae</name>
    <dbReference type="NCBI Taxonomy" id="1667239"/>
    <lineage>
        <taxon>Bacteria</taxon>
        <taxon>Bacillati</taxon>
        <taxon>Bacillota</taxon>
        <taxon>Bacilli</taxon>
        <taxon>Bacillales</taxon>
        <taxon>Bacillaceae</taxon>
        <taxon>Alkalicoccus</taxon>
    </lineage>
</organism>
<dbReference type="PANTHER" id="PTHR40038:SF1">
    <property type="entry name" value="MEMBRANE-ASSOCIATED PROTEIN TCAA"/>
    <property type="match status" value="1"/>
</dbReference>
<evidence type="ECO:0000313" key="6">
    <source>
        <dbReference type="Proteomes" id="UP000321816"/>
    </source>
</evidence>
<evidence type="ECO:0000259" key="3">
    <source>
        <dbReference type="Pfam" id="PF22813"/>
    </source>
</evidence>
<feature type="compositionally biased region" description="Basic residues" evidence="1">
    <location>
        <begin position="60"/>
        <end position="70"/>
    </location>
</feature>
<dbReference type="GO" id="GO:0005886">
    <property type="term" value="C:plasma membrane"/>
    <property type="evidence" value="ECO:0007669"/>
    <property type="project" value="UniProtKB-SubCell"/>
</dbReference>
<reference evidence="5 6" key="1">
    <citation type="submission" date="2024-01" db="EMBL/GenBank/DDBJ databases">
        <title>Complete Genome Sequence of Alkalicoccus halolimnae BZ-SZ-XJ29T, a Moderately Halophilic Bacterium Isolated from a Salt Lake.</title>
        <authorList>
            <person name="Zhao B."/>
        </authorList>
    </citation>
    <scope>NUCLEOTIDE SEQUENCE [LARGE SCALE GENOMIC DNA]</scope>
    <source>
        <strain evidence="5 6">BZ-SZ-XJ29</strain>
    </source>
</reference>
<protein>
    <submittedName>
        <fullName evidence="5">Zinc-ribbon domain-containing protein</fullName>
    </submittedName>
</protein>
<proteinExistence type="predicted"/>
<keyword evidence="2" id="KW-0812">Transmembrane</keyword>
<feature type="transmembrane region" description="Helical" evidence="2">
    <location>
        <begin position="74"/>
        <end position="93"/>
    </location>
</feature>
<name>A0AAJ8LVN6_9BACI</name>